<keyword evidence="2" id="KW-0812">Transmembrane</keyword>
<feature type="region of interest" description="Disordered" evidence="1">
    <location>
        <begin position="806"/>
        <end position="828"/>
    </location>
</feature>
<dbReference type="Pfam" id="PF02514">
    <property type="entry name" value="CobN-Mg_chel"/>
    <property type="match status" value="1"/>
</dbReference>
<dbReference type="PANTHER" id="PTHR44119">
    <property type="entry name" value="MAGNESIUM-CHELATASE SUBUNIT CHLH, CHLOROPLASTIC"/>
    <property type="match status" value="1"/>
</dbReference>
<feature type="domain" description="CobN/magnesium chelatase" evidence="3">
    <location>
        <begin position="135"/>
        <end position="1346"/>
    </location>
</feature>
<name>E0NUC9_9BACT</name>
<evidence type="ECO:0000256" key="2">
    <source>
        <dbReference type="SAM" id="Phobius"/>
    </source>
</evidence>
<dbReference type="PANTHER" id="PTHR44119:SF1">
    <property type="entry name" value="MAGNESIUM-CHELATASE SUBUNIT CHLH, CHLOROPLASTIC"/>
    <property type="match status" value="1"/>
</dbReference>
<accession>E0NUC9</accession>
<evidence type="ECO:0000259" key="3">
    <source>
        <dbReference type="Pfam" id="PF02514"/>
    </source>
</evidence>
<evidence type="ECO:0000256" key="1">
    <source>
        <dbReference type="SAM" id="MobiDB-lite"/>
    </source>
</evidence>
<evidence type="ECO:0000313" key="5">
    <source>
        <dbReference type="Proteomes" id="UP000004394"/>
    </source>
</evidence>
<gene>
    <name evidence="4" type="ORF">HMPREF0658_1782</name>
</gene>
<dbReference type="BioCyc" id="PMAR862515-HMP:GMOO-1807-MONOMER"/>
<organism evidence="4 5">
    <name type="scientific">Hoylesella marshii DSM 16973 = JCM 13450</name>
    <dbReference type="NCBI Taxonomy" id="862515"/>
    <lineage>
        <taxon>Bacteria</taxon>
        <taxon>Pseudomonadati</taxon>
        <taxon>Bacteroidota</taxon>
        <taxon>Bacteroidia</taxon>
        <taxon>Bacteroidales</taxon>
        <taxon>Prevotellaceae</taxon>
        <taxon>Hoylesella</taxon>
    </lineage>
</organism>
<dbReference type="OrthoDB" id="9757976at2"/>
<proteinExistence type="predicted"/>
<dbReference type="Proteomes" id="UP000004394">
    <property type="component" value="Unassembled WGS sequence"/>
</dbReference>
<dbReference type="InterPro" id="IPR003672">
    <property type="entry name" value="CobN/Mg_chltase"/>
</dbReference>
<protein>
    <submittedName>
        <fullName evidence="4">CobN/magnesium chelatase domain protein</fullName>
    </submittedName>
</protein>
<sequence length="1459" mass="163653">MWKIKQKLGFKKHRKIWLGALLALFVGLLVGFYHIWLSRTKIALVNFQPVMMQALSQADDNPFIKLYDVKTDELGSLDDYDVVLINGMGFNITAEQRQQIQETANEGVPVYTMMATNPDNDISNFTVEETALIQKYMMGGRRKNNRSLLSFLRRNVDGKIIFTGTPEKPEQKPSDYLFFPTDNDEEEELEFTSVSSYEKYMKTHGLFRKGAKKVVVSGAVTDPTDLVRALVKEGYNVYPVSSFMNMADFIRQIRPDMVINSAHGRLGDDVVQYLKANNILLFDPMDVNALTDDWEKDPRGMMGGFLSQSVVMPEIDGAIRTTALFGLTRDKNGLLHPYAIPERLETFIKTVNNYSRLTSKKNKDKRLAIVYFKGPGQSNLVASGMNVAQSLYNTLLNLKKEGYNLSGLPASLTEFKQQIAREGSLFNSFAEGDVARYMKTGHPQLVTKQEYDSWTHASLRKQKIEDVDKEFGKFPGDHNKLKTADGRLAFPRIRYGNIVLIPQPLAGEGKDVFKIVHGTDKVPPHSYIAPYLWIQYGFKADALLHFGTHGSLEFTPQKQVALSNNDWPDRLVGAIPHFYYYTIDNVGEAMIAKRRSYAGLLSYLTPAFHESELRNTYKNLEDKLSAYFNNKGNKHALAVEAKQLAIQLGIHKDLGLDGDLKRVYNDTDLQRLADYAEELSSEKITDTPYVMGVPYSQEDIRSTIFSMTVDPIAYSLYSLDKQQGKAPADLYLHKAKFNALYLKKAESLVNRFYTNPSSLTDGQLLLITGLTTAQLQKAHDIEEKKNMPKGMMAMMMAASRKDKKHEGKAHGGMMGKMENKDMEVPAPSNSPIAKFMRYQMRKMLAKKDPTRMLAVAKKMGASPEALKKMEEGLKKQMGNTSAGRQHATETDALNPKDIEFAHAVTEVETSLRNIGQYKDLLVKSPSLELASLVNALNGGYTAPSPGGDLILNPNTLPTGRNLFAINAEETPTPDAWEKGIALAKNTIDEYRRKHRGEYPRKVSYTLWSGEFIQTGGATIAQVLYMLGVEPVRDRYGRVSDIKLIPSSALGRPRIDVVVQTSGQLRDLAASRLFLITRAVQMAAAADDDKFTNEVKVGVEASERYLIDKGVSPKEARELSHYRVFGGAGGGYGTGIQGMVEQGNRWTNERQIAETYINNMGAFYGDEEHWMNDVHEAFGAALTRTDVVVQPRQNNTWGALSLDHVYEFMGGVSLAVRHVTGKDPEAYFSDYRNRNNYRMQDSKEAIGVEARTKILNPSYVKRALSGGENATDEIAEMVRNTYGWNVMKPRNIDKELWDEIYNVYVKDKYDLGIKEQFAKVNPTAMEEMTATMMETARKGYWKASPQQLADIATLHTELVTRFGPSGSSFEGNNRPLQDFIAGKAPAASAKTYLQRNRQMTVATQGKTNGKSMVMKKETDEAAEDAAETSTSLNGVVIVSMVFAAFIVMLLILRRKRKNER</sequence>
<dbReference type="STRING" id="862515.HMPREF0658_1782"/>
<dbReference type="HOGENOM" id="CLU_002017_4_1_10"/>
<evidence type="ECO:0000313" key="4">
    <source>
        <dbReference type="EMBL" id="EFM01220.1"/>
    </source>
</evidence>
<feature type="region of interest" description="Disordered" evidence="1">
    <location>
        <begin position="1402"/>
        <end position="1425"/>
    </location>
</feature>
<keyword evidence="2" id="KW-1133">Transmembrane helix</keyword>
<dbReference type="eggNOG" id="COG1429">
    <property type="taxonomic scope" value="Bacteria"/>
</dbReference>
<feature type="transmembrane region" description="Helical" evidence="2">
    <location>
        <begin position="16"/>
        <end position="36"/>
    </location>
</feature>
<dbReference type="EMBL" id="AEEI01000052">
    <property type="protein sequence ID" value="EFM01220.1"/>
    <property type="molecule type" value="Genomic_DNA"/>
</dbReference>
<keyword evidence="2" id="KW-0472">Membrane</keyword>
<keyword evidence="5" id="KW-1185">Reference proteome</keyword>
<comment type="caution">
    <text evidence="4">The sequence shown here is derived from an EMBL/GenBank/DDBJ whole genome shotgun (WGS) entry which is preliminary data.</text>
</comment>
<reference evidence="4" key="1">
    <citation type="submission" date="2010-07" db="EMBL/GenBank/DDBJ databases">
        <authorList>
            <person name="Muzny D."/>
            <person name="Qin X."/>
            <person name="Deng J."/>
            <person name="Jiang H."/>
            <person name="Liu Y."/>
            <person name="Qu J."/>
            <person name="Song X.-Z."/>
            <person name="Zhang L."/>
            <person name="Thornton R."/>
            <person name="Coyle M."/>
            <person name="Francisco L."/>
            <person name="Jackson L."/>
            <person name="Javaid M."/>
            <person name="Korchina V."/>
            <person name="Kovar C."/>
            <person name="Mata R."/>
            <person name="Mathew T."/>
            <person name="Ngo R."/>
            <person name="Nguyen L."/>
            <person name="Nguyen N."/>
            <person name="Okwuonu G."/>
            <person name="Ongeri F."/>
            <person name="Pham C."/>
            <person name="Simmons D."/>
            <person name="Wilczek-Boney K."/>
            <person name="Hale W."/>
            <person name="Jakkamsetti A."/>
            <person name="Pham P."/>
            <person name="Ruth R."/>
            <person name="San Lucas F."/>
            <person name="Warren J."/>
            <person name="Zhang J."/>
            <person name="Zhao Z."/>
            <person name="Zhou C."/>
            <person name="Zhu D."/>
            <person name="Lee S."/>
            <person name="Bess C."/>
            <person name="Blankenburg K."/>
            <person name="Forbes L."/>
            <person name="Fu Q."/>
            <person name="Gubbala S."/>
            <person name="Hirani K."/>
            <person name="Jayaseelan J.C."/>
            <person name="Lara F."/>
            <person name="Munidasa M."/>
            <person name="Palculict T."/>
            <person name="Patil S."/>
            <person name="Pu L.-L."/>
            <person name="Saada N."/>
            <person name="Tang L."/>
            <person name="Weissenberger G."/>
            <person name="Zhu Y."/>
            <person name="Hemphill L."/>
            <person name="Shang Y."/>
            <person name="Youmans B."/>
            <person name="Ayvaz T."/>
            <person name="Ross M."/>
            <person name="Santibanez J."/>
            <person name="Aqrawi P."/>
            <person name="Gross S."/>
            <person name="Joshi V."/>
            <person name="Fowler G."/>
            <person name="Nazareth L."/>
            <person name="Reid J."/>
            <person name="Worley K."/>
            <person name="Petrosino J."/>
            <person name="Highlander S."/>
            <person name="Gibbs R."/>
        </authorList>
    </citation>
    <scope>NUCLEOTIDE SEQUENCE [LARGE SCALE GENOMIC DNA]</scope>
    <source>
        <strain evidence="4">DSM 16973</strain>
    </source>
</reference>
<dbReference type="RefSeq" id="WP_006950057.1">
    <property type="nucleotide sequence ID" value="NZ_BAJI01000004.1"/>
</dbReference>
<feature type="transmembrane region" description="Helical" evidence="2">
    <location>
        <begin position="1431"/>
        <end position="1451"/>
    </location>
</feature>